<gene>
    <name evidence="7" type="ORF">H5410_048804</name>
</gene>
<evidence type="ECO:0000256" key="5">
    <source>
        <dbReference type="ARBA" id="ARBA00022729"/>
    </source>
</evidence>
<dbReference type="Proteomes" id="UP000824120">
    <property type="component" value="Chromosome 9"/>
</dbReference>
<evidence type="ECO:0000256" key="3">
    <source>
        <dbReference type="ARBA" id="ARBA00022471"/>
    </source>
</evidence>
<protein>
    <recommendedName>
        <fullName evidence="9">S-protein homolog</fullName>
    </recommendedName>
</protein>
<feature type="signal peptide" evidence="6">
    <location>
        <begin position="1"/>
        <end position="23"/>
    </location>
</feature>
<comment type="similarity">
    <text evidence="2">Belongs to the plant self-incompatibility (S1) protein family.</text>
</comment>
<keyword evidence="4" id="KW-0964">Secreted</keyword>
<dbReference type="PANTHER" id="PTHR31232">
    <property type="match status" value="1"/>
</dbReference>
<accession>A0A9J5XKT8</accession>
<reference evidence="7 8" key="1">
    <citation type="submission" date="2020-09" db="EMBL/GenBank/DDBJ databases">
        <title>De no assembly of potato wild relative species, Solanum commersonii.</title>
        <authorList>
            <person name="Cho K."/>
        </authorList>
    </citation>
    <scope>NUCLEOTIDE SEQUENCE [LARGE SCALE GENOMIC DNA]</scope>
    <source>
        <strain evidence="7">LZ3.2</strain>
        <tissue evidence="7">Leaf</tissue>
    </source>
</reference>
<organism evidence="7 8">
    <name type="scientific">Solanum commersonii</name>
    <name type="common">Commerson's wild potato</name>
    <name type="synonym">Commerson's nightshade</name>
    <dbReference type="NCBI Taxonomy" id="4109"/>
    <lineage>
        <taxon>Eukaryota</taxon>
        <taxon>Viridiplantae</taxon>
        <taxon>Streptophyta</taxon>
        <taxon>Embryophyta</taxon>
        <taxon>Tracheophyta</taxon>
        <taxon>Spermatophyta</taxon>
        <taxon>Magnoliopsida</taxon>
        <taxon>eudicotyledons</taxon>
        <taxon>Gunneridae</taxon>
        <taxon>Pentapetalae</taxon>
        <taxon>asterids</taxon>
        <taxon>lamiids</taxon>
        <taxon>Solanales</taxon>
        <taxon>Solanaceae</taxon>
        <taxon>Solanoideae</taxon>
        <taxon>Solaneae</taxon>
        <taxon>Solanum</taxon>
    </lineage>
</organism>
<keyword evidence="5 6" id="KW-0732">Signal</keyword>
<proteinExistence type="inferred from homology"/>
<sequence length="353" mass="42679">MNLSFINIFLLLLFITPFDLSLAKKCFFSEKYEIHVINKLPSNSPQLKVHCASKDDDFEDYYPAINEDFNWSFCNFFDRTLFFCHFWWDSKDKVFDVFNDKEFCVRDQNVPNFSRSCKWEVRSDAKKCFFTEKYEVHIINKLPPNSPQLKIHCASKNDDFGDHYSVTDEDFNWSFCSKLFGDTLYFCHFWLDSKDKTFDVFNDEIYCVHDQKVPNLLKYCKWEVRSDAKKCIFTDKYEVHIINKLPPNSPQLKVHCASKDDDFGMRYLIINEDFNWSFCSLLFSETTLYFCHFWWNSKDRVFDVFNDKDYCVHNQTYPNHLKYCKWEVRSDGFYLEQYNPDVKQYFMSHYSGW</sequence>
<evidence type="ECO:0000256" key="2">
    <source>
        <dbReference type="ARBA" id="ARBA00005581"/>
    </source>
</evidence>
<dbReference type="Pfam" id="PF05938">
    <property type="entry name" value="Self-incomp_S1"/>
    <property type="match status" value="3"/>
</dbReference>
<evidence type="ECO:0000256" key="1">
    <source>
        <dbReference type="ARBA" id="ARBA00004613"/>
    </source>
</evidence>
<comment type="subcellular location">
    <subcellularLocation>
        <location evidence="1">Secreted</location>
    </subcellularLocation>
</comment>
<dbReference type="GO" id="GO:0005576">
    <property type="term" value="C:extracellular region"/>
    <property type="evidence" value="ECO:0007669"/>
    <property type="project" value="UniProtKB-SubCell"/>
</dbReference>
<keyword evidence="8" id="KW-1185">Reference proteome</keyword>
<evidence type="ECO:0000256" key="6">
    <source>
        <dbReference type="SAM" id="SignalP"/>
    </source>
</evidence>
<evidence type="ECO:0008006" key="9">
    <source>
        <dbReference type="Google" id="ProtNLM"/>
    </source>
</evidence>
<dbReference type="AlphaFoldDB" id="A0A9J5XKT8"/>
<dbReference type="PANTHER" id="PTHR31232:SF165">
    <property type="entry name" value="S-PROTEIN HOMOLOG"/>
    <property type="match status" value="1"/>
</dbReference>
<feature type="chain" id="PRO_5039915031" description="S-protein homolog" evidence="6">
    <location>
        <begin position="24"/>
        <end position="353"/>
    </location>
</feature>
<dbReference type="GO" id="GO:0060320">
    <property type="term" value="P:rejection of self pollen"/>
    <property type="evidence" value="ECO:0007669"/>
    <property type="project" value="UniProtKB-KW"/>
</dbReference>
<comment type="caution">
    <text evidence="7">The sequence shown here is derived from an EMBL/GenBank/DDBJ whole genome shotgun (WGS) entry which is preliminary data.</text>
</comment>
<name>A0A9J5XKT8_SOLCO</name>
<dbReference type="EMBL" id="JACXVP010000009">
    <property type="protein sequence ID" value="KAG5588370.1"/>
    <property type="molecule type" value="Genomic_DNA"/>
</dbReference>
<evidence type="ECO:0000313" key="7">
    <source>
        <dbReference type="EMBL" id="KAG5588370.1"/>
    </source>
</evidence>
<dbReference type="OrthoDB" id="1096418at2759"/>
<evidence type="ECO:0000256" key="4">
    <source>
        <dbReference type="ARBA" id="ARBA00022525"/>
    </source>
</evidence>
<dbReference type="InterPro" id="IPR010264">
    <property type="entry name" value="Self-incomp_S1"/>
</dbReference>
<keyword evidence="3" id="KW-0713">Self-incompatibility</keyword>
<evidence type="ECO:0000313" key="8">
    <source>
        <dbReference type="Proteomes" id="UP000824120"/>
    </source>
</evidence>